<organism evidence="5 6">
    <name type="scientific">Eutypa lata (strain UCR-EL1)</name>
    <name type="common">Grapevine dieback disease fungus</name>
    <name type="synonym">Eutypa armeniacae</name>
    <dbReference type="NCBI Taxonomy" id="1287681"/>
    <lineage>
        <taxon>Eukaryota</taxon>
        <taxon>Fungi</taxon>
        <taxon>Dikarya</taxon>
        <taxon>Ascomycota</taxon>
        <taxon>Pezizomycotina</taxon>
        <taxon>Sordariomycetes</taxon>
        <taxon>Xylariomycetidae</taxon>
        <taxon>Xylariales</taxon>
        <taxon>Diatrypaceae</taxon>
        <taxon>Eutypa</taxon>
    </lineage>
</organism>
<dbReference type="HOGENOM" id="CLU_003827_7_1_1"/>
<dbReference type="Gene3D" id="3.40.50.80">
    <property type="entry name" value="Nucleotide-binding domain of ferredoxin-NADP reductase (FNR) module"/>
    <property type="match status" value="1"/>
</dbReference>
<dbReference type="OrthoDB" id="436496at2759"/>
<feature type="compositionally biased region" description="Basic and acidic residues" evidence="3">
    <location>
        <begin position="7"/>
        <end position="22"/>
    </location>
</feature>
<dbReference type="PANTHER" id="PTHR46505">
    <property type="entry name" value="OXIDOREDUCTASE NAD-BINDING DOMAIN-CONTAINING PROTEIN 1"/>
    <property type="match status" value="1"/>
</dbReference>
<proteinExistence type="predicted"/>
<dbReference type="PROSITE" id="PS51384">
    <property type="entry name" value="FAD_FR"/>
    <property type="match status" value="1"/>
</dbReference>
<dbReference type="Gene3D" id="2.40.30.10">
    <property type="entry name" value="Translation factors"/>
    <property type="match status" value="1"/>
</dbReference>
<reference evidence="6" key="1">
    <citation type="journal article" date="2013" name="Genome Announc.">
        <title>Draft genome sequence of the grapevine dieback fungus Eutypa lata UCR-EL1.</title>
        <authorList>
            <person name="Blanco-Ulate B."/>
            <person name="Rolshausen P.E."/>
            <person name="Cantu D."/>
        </authorList>
    </citation>
    <scope>NUCLEOTIDE SEQUENCE [LARGE SCALE GENOMIC DNA]</scope>
    <source>
        <strain evidence="6">UCR-EL1</strain>
    </source>
</reference>
<feature type="region of interest" description="Disordered" evidence="3">
    <location>
        <begin position="1"/>
        <end position="23"/>
    </location>
</feature>
<keyword evidence="2" id="KW-0520">NAD</keyword>
<feature type="domain" description="FAD-binding FR-type" evidence="4">
    <location>
        <begin position="21"/>
        <end position="153"/>
    </location>
</feature>
<dbReference type="STRING" id="1287681.M7ST32"/>
<dbReference type="InterPro" id="IPR039261">
    <property type="entry name" value="FNR_nucleotide-bd"/>
</dbReference>
<protein>
    <submittedName>
        <fullName evidence="5">Putative oxidoreductase nad-binding domain-containing protein 1 protein</fullName>
    </submittedName>
</protein>
<dbReference type="eggNOG" id="KOG0534">
    <property type="taxonomic scope" value="Eukaryota"/>
</dbReference>
<dbReference type="Proteomes" id="UP000012174">
    <property type="component" value="Unassembled WGS sequence"/>
</dbReference>
<evidence type="ECO:0000313" key="6">
    <source>
        <dbReference type="Proteomes" id="UP000012174"/>
    </source>
</evidence>
<dbReference type="PANTHER" id="PTHR46505:SF1">
    <property type="entry name" value="OXIDOREDUCTASE NAD-BINDING DOMAIN-CONTAINING PROTEIN 1"/>
    <property type="match status" value="1"/>
</dbReference>
<name>M7ST32_EUTLA</name>
<keyword evidence="6" id="KW-1185">Reference proteome</keyword>
<dbReference type="InterPro" id="IPR017938">
    <property type="entry name" value="Riboflavin_synthase-like_b-brl"/>
</dbReference>
<gene>
    <name evidence="5" type="ORF">UCREL1_5573</name>
</gene>
<dbReference type="InterPro" id="IPR052128">
    <property type="entry name" value="Oxidoreductase_NAD-binding"/>
</dbReference>
<dbReference type="EMBL" id="KB706433">
    <property type="protein sequence ID" value="EMR67427.1"/>
    <property type="molecule type" value="Genomic_DNA"/>
</dbReference>
<evidence type="ECO:0000256" key="1">
    <source>
        <dbReference type="ARBA" id="ARBA00023002"/>
    </source>
</evidence>
<dbReference type="SUPFAM" id="SSF63380">
    <property type="entry name" value="Riboflavin synthase domain-like"/>
    <property type="match status" value="1"/>
</dbReference>
<dbReference type="GO" id="GO:0005739">
    <property type="term" value="C:mitochondrion"/>
    <property type="evidence" value="ECO:0007669"/>
    <property type="project" value="TreeGrafter"/>
</dbReference>
<keyword evidence="1" id="KW-0560">Oxidoreductase</keyword>
<dbReference type="OMA" id="WIDFFIP"/>
<dbReference type="InterPro" id="IPR017927">
    <property type="entry name" value="FAD-bd_FR_type"/>
</dbReference>
<sequence length="344" mass="37996">MATSEEQPSHLERTAAEPREQSLHTVAIKKIDQVNDQIRVFRLEVPREGPVVRFLPGQWLDVYVPGVPKAGGFTITSTPSRARGRRTSALSTETAAAAAAEEEEDEKEEPDAYLELAVQKSPENPPAAWLWQEEGTILDKELRVRVGGSFVWPPLGINVRSSLRKAVFVAGGVGVNPLMSMLSALAEKPDALSPSCEIEFLYSVRDPADPNDRLTDRILFLDRIASIFAASSGLPQIQRIRRRLQGRLRLFLTGADEEEGTVPFGSSGLDEQGVESKGGVPFRGRRITIDDVVDAVGRDPADRRFAVVYICGVPAMTDEFVLKLTDPRGEVAMEPHRVLCEKWW</sequence>
<dbReference type="AlphaFoldDB" id="M7ST32"/>
<dbReference type="KEGG" id="ela:UCREL1_5573"/>
<evidence type="ECO:0000256" key="2">
    <source>
        <dbReference type="ARBA" id="ARBA00023027"/>
    </source>
</evidence>
<dbReference type="SUPFAM" id="SSF52343">
    <property type="entry name" value="Ferredoxin reductase-like, C-terminal NADP-linked domain"/>
    <property type="match status" value="1"/>
</dbReference>
<accession>M7ST32</accession>
<dbReference type="GO" id="GO:0016491">
    <property type="term" value="F:oxidoreductase activity"/>
    <property type="evidence" value="ECO:0007669"/>
    <property type="project" value="UniProtKB-KW"/>
</dbReference>
<evidence type="ECO:0000256" key="3">
    <source>
        <dbReference type="SAM" id="MobiDB-lite"/>
    </source>
</evidence>
<evidence type="ECO:0000313" key="5">
    <source>
        <dbReference type="EMBL" id="EMR67427.1"/>
    </source>
</evidence>
<dbReference type="CDD" id="cd00322">
    <property type="entry name" value="FNR_like"/>
    <property type="match status" value="1"/>
</dbReference>
<evidence type="ECO:0000259" key="4">
    <source>
        <dbReference type="PROSITE" id="PS51384"/>
    </source>
</evidence>